<keyword evidence="1 5" id="KW-0436">Ligase</keyword>
<dbReference type="EMBL" id="BAABFO010000031">
    <property type="protein sequence ID" value="GAA4341922.1"/>
    <property type="molecule type" value="Genomic_DNA"/>
</dbReference>
<protein>
    <submittedName>
        <fullName evidence="5">Acetate--CoA ligase</fullName>
    </submittedName>
</protein>
<sequence length="714" mass="74902">MSQHYLDPVINPRTVAVIGASKSPLKRGNRAIRTLASANYKGTILPIHPSDDEILGYKAYPSVAAVPFDIDLALVCTAAATVPDILEECGRKGVKGAVLLAGGFSEASEEGRVLEERAVAVAKRYGVRLIGPNTSGMFSARMGCNASGWFNVPTGPLALLSNSANVLLSLVAEFQFQANTGISTMLSVGNQADIQFHEYLDYLGTDDATRAALFYVEGFKNGPAFIETARKVAPAKPIVMYVAGRSDAGKGAAKSHSGSLAGDYAVSRGVLQQAGVVMVGQSDHMYPVADALSLFPVMKGRRVAVVSEGGGPITMAAEALAANGLVLAQLSAETQAKIHAVVPAASAISNPVDAGGGTDPRVEYYGPISKAILEDPNIDALLLVGYFGGYTTRYDDSVAEAEQAVCRELGELMHKHGKPVIVQTHFANFKPSSLAVLREAGVPFHRHIEVAVQCLAAAADYGRARERLLASAGADQALAPRAHAEALIQAARKQGRDLLETESREILGEYGIQVPPSVLMRTDGDAAAAIGKLGAAPLAVKIVSKDILHKSEAGGVKLNVTGEQALRAAFAEIKANAARYDAGAEVTGALATPMAARGVELIIGVTQDPQYGKVIMFGLGGIFVEVIRDVAFRSLPLKEADAREMIAELRYASVLDGVRGAAAADKEALVDLLMKVSQVATAHPDLAEIDLNPVILHDKGYSVVDARMIVAPAS</sequence>
<feature type="domain" description="CoA-binding" evidence="4">
    <location>
        <begin position="9"/>
        <end position="104"/>
    </location>
</feature>
<gene>
    <name evidence="5" type="ORF">GCM10023144_43220</name>
</gene>
<dbReference type="InterPro" id="IPR016102">
    <property type="entry name" value="Succinyl-CoA_synth-like"/>
</dbReference>
<reference evidence="6" key="1">
    <citation type="journal article" date="2019" name="Int. J. Syst. Evol. Microbiol.">
        <title>The Global Catalogue of Microorganisms (GCM) 10K type strain sequencing project: providing services to taxonomists for standard genome sequencing and annotation.</title>
        <authorList>
            <consortium name="The Broad Institute Genomics Platform"/>
            <consortium name="The Broad Institute Genome Sequencing Center for Infectious Disease"/>
            <person name="Wu L."/>
            <person name="Ma J."/>
        </authorList>
    </citation>
    <scope>NUCLEOTIDE SEQUENCE [LARGE SCALE GENOMIC DNA]</scope>
    <source>
        <strain evidence="6">JCM 17666</strain>
    </source>
</reference>
<proteinExistence type="predicted"/>
<keyword evidence="6" id="KW-1185">Reference proteome</keyword>
<dbReference type="SUPFAM" id="SSF56059">
    <property type="entry name" value="Glutathione synthetase ATP-binding domain-like"/>
    <property type="match status" value="1"/>
</dbReference>
<evidence type="ECO:0000256" key="1">
    <source>
        <dbReference type="ARBA" id="ARBA00022598"/>
    </source>
</evidence>
<accession>A0ABP8HNS4</accession>
<dbReference type="InterPro" id="IPR036291">
    <property type="entry name" value="NAD(P)-bd_dom_sf"/>
</dbReference>
<dbReference type="SMART" id="SM00881">
    <property type="entry name" value="CoA_binding"/>
    <property type="match status" value="1"/>
</dbReference>
<dbReference type="PANTHER" id="PTHR43334">
    <property type="entry name" value="ACETATE--COA LIGASE [ADP-FORMING]"/>
    <property type="match status" value="1"/>
</dbReference>
<dbReference type="Pfam" id="PF13549">
    <property type="entry name" value="ATP-grasp_5"/>
    <property type="match status" value="1"/>
</dbReference>
<dbReference type="Gene3D" id="3.40.50.720">
    <property type="entry name" value="NAD(P)-binding Rossmann-like Domain"/>
    <property type="match status" value="1"/>
</dbReference>
<dbReference type="PANTHER" id="PTHR43334:SF1">
    <property type="entry name" value="3-HYDROXYPROPIONATE--COA LIGASE [ADP-FORMING]"/>
    <property type="match status" value="1"/>
</dbReference>
<dbReference type="Pfam" id="PF13607">
    <property type="entry name" value="Succ_CoA_lig"/>
    <property type="match status" value="1"/>
</dbReference>
<dbReference type="InterPro" id="IPR051538">
    <property type="entry name" value="Acyl-CoA_Synth/Transferase"/>
</dbReference>
<dbReference type="InterPro" id="IPR003781">
    <property type="entry name" value="CoA-bd"/>
</dbReference>
<dbReference type="SUPFAM" id="SSF51735">
    <property type="entry name" value="NAD(P)-binding Rossmann-fold domains"/>
    <property type="match status" value="1"/>
</dbReference>
<evidence type="ECO:0000259" key="4">
    <source>
        <dbReference type="SMART" id="SM00881"/>
    </source>
</evidence>
<dbReference type="InterPro" id="IPR013815">
    <property type="entry name" value="ATP_grasp_subdomain_1"/>
</dbReference>
<dbReference type="Pfam" id="PF13380">
    <property type="entry name" value="CoA_binding_2"/>
    <property type="match status" value="1"/>
</dbReference>
<name>A0ABP8HNS4_9BURK</name>
<keyword evidence="3" id="KW-0067">ATP-binding</keyword>
<dbReference type="InterPro" id="IPR032875">
    <property type="entry name" value="Succ_CoA_lig_flav_dom"/>
</dbReference>
<keyword evidence="2" id="KW-0547">Nucleotide-binding</keyword>
<dbReference type="InterPro" id="IPR043938">
    <property type="entry name" value="Ligase_CoA_dom"/>
</dbReference>
<organism evidence="5 6">
    <name type="scientific">Pigmentiphaga soli</name>
    <dbReference type="NCBI Taxonomy" id="1007095"/>
    <lineage>
        <taxon>Bacteria</taxon>
        <taxon>Pseudomonadati</taxon>
        <taxon>Pseudomonadota</taxon>
        <taxon>Betaproteobacteria</taxon>
        <taxon>Burkholderiales</taxon>
        <taxon>Alcaligenaceae</taxon>
        <taxon>Pigmentiphaga</taxon>
    </lineage>
</organism>
<evidence type="ECO:0000313" key="5">
    <source>
        <dbReference type="EMBL" id="GAA4341922.1"/>
    </source>
</evidence>
<dbReference type="Gene3D" id="3.30.470.20">
    <property type="entry name" value="ATP-grasp fold, B domain"/>
    <property type="match status" value="1"/>
</dbReference>
<dbReference type="Gene3D" id="3.30.1490.20">
    <property type="entry name" value="ATP-grasp fold, A domain"/>
    <property type="match status" value="1"/>
</dbReference>
<evidence type="ECO:0000256" key="3">
    <source>
        <dbReference type="ARBA" id="ARBA00022840"/>
    </source>
</evidence>
<comment type="caution">
    <text evidence="5">The sequence shown here is derived from an EMBL/GenBank/DDBJ whole genome shotgun (WGS) entry which is preliminary data.</text>
</comment>
<dbReference type="SUPFAM" id="SSF52210">
    <property type="entry name" value="Succinyl-CoA synthetase domains"/>
    <property type="match status" value="2"/>
</dbReference>
<dbReference type="RefSeq" id="WP_345252003.1">
    <property type="nucleotide sequence ID" value="NZ_BAABFO010000031.1"/>
</dbReference>
<dbReference type="Proteomes" id="UP001501671">
    <property type="component" value="Unassembled WGS sequence"/>
</dbReference>
<evidence type="ECO:0000313" key="6">
    <source>
        <dbReference type="Proteomes" id="UP001501671"/>
    </source>
</evidence>
<evidence type="ECO:0000256" key="2">
    <source>
        <dbReference type="ARBA" id="ARBA00022741"/>
    </source>
</evidence>
<dbReference type="GO" id="GO:0016874">
    <property type="term" value="F:ligase activity"/>
    <property type="evidence" value="ECO:0007669"/>
    <property type="project" value="UniProtKB-KW"/>
</dbReference>
<dbReference type="Gene3D" id="3.40.50.261">
    <property type="entry name" value="Succinyl-CoA synthetase domains"/>
    <property type="match status" value="2"/>
</dbReference>
<dbReference type="Pfam" id="PF19045">
    <property type="entry name" value="Ligase_CoA_2"/>
    <property type="match status" value="1"/>
</dbReference>